<comment type="caution">
    <text evidence="4">The sequence shown here is derived from an EMBL/GenBank/DDBJ whole genome shotgun (WGS) entry which is preliminary data.</text>
</comment>
<dbReference type="RefSeq" id="WP_349110705.1">
    <property type="nucleotide sequence ID" value="NZ_JBBNIN010000007.1"/>
</dbReference>
<dbReference type="InterPro" id="IPR001173">
    <property type="entry name" value="Glyco_trans_2-like"/>
</dbReference>
<proteinExistence type="predicted"/>
<dbReference type="EC" id="2.4.-.-" evidence="4"/>
<evidence type="ECO:0000313" key="5">
    <source>
        <dbReference type="Proteomes" id="UP001482154"/>
    </source>
</evidence>
<keyword evidence="2 4" id="KW-0808">Transferase</keyword>
<gene>
    <name evidence="4" type="ORF">AAAU51_06195</name>
</gene>
<dbReference type="Proteomes" id="UP001482154">
    <property type="component" value="Unassembled WGS sequence"/>
</dbReference>
<dbReference type="CDD" id="cd00761">
    <property type="entry name" value="Glyco_tranf_GTA_type"/>
    <property type="match status" value="1"/>
</dbReference>
<name>A0ABV1IU71_9FIRM</name>
<sequence>MEPLISVIIPVYNVEKYLNKCITSVVEQTYKNLEIIIVDDGSTDQSPEICDEWKKRDSRIQVVHSSNGGAGKARNTALDMATGDYVTFVDSDDYIAPQMYQVLLEQFYDGIGIVECNYSMVYDDSEKFKEERKIYKIHTYSAMEAMYENINDHIFRQLIWNKMYRKDVIKGIYFPTGKKIDDEFWTYQAIGNASKLIYIDQKLYAYRQQEQSVMHLLDAKKRLEALKAKEERHKYICEFMPQLKVESLNNLWFTCIYQGQRVLKDKNKENLKSVYPQIKSFIKKYPQINLKDITDKKQKIWIIFAKISFCGTCKIRNLLKIGL</sequence>
<dbReference type="PANTHER" id="PTHR22916:SF51">
    <property type="entry name" value="GLYCOSYLTRANSFERASE EPSH-RELATED"/>
    <property type="match status" value="1"/>
</dbReference>
<dbReference type="Gene3D" id="3.90.550.10">
    <property type="entry name" value="Spore Coat Polysaccharide Biosynthesis Protein SpsA, Chain A"/>
    <property type="match status" value="1"/>
</dbReference>
<evidence type="ECO:0000313" key="4">
    <source>
        <dbReference type="EMBL" id="MEQ2710761.1"/>
    </source>
</evidence>
<organism evidence="4 5">
    <name type="scientific">Anaerostipes amylophilus</name>
    <dbReference type="NCBI Taxonomy" id="2981779"/>
    <lineage>
        <taxon>Bacteria</taxon>
        <taxon>Bacillati</taxon>
        <taxon>Bacillota</taxon>
        <taxon>Clostridia</taxon>
        <taxon>Lachnospirales</taxon>
        <taxon>Lachnospiraceae</taxon>
        <taxon>Anaerostipes</taxon>
    </lineage>
</organism>
<keyword evidence="1 4" id="KW-0328">Glycosyltransferase</keyword>
<dbReference type="Pfam" id="PF00535">
    <property type="entry name" value="Glycos_transf_2"/>
    <property type="match status" value="1"/>
</dbReference>
<feature type="domain" description="Glycosyltransferase 2-like" evidence="3">
    <location>
        <begin position="6"/>
        <end position="169"/>
    </location>
</feature>
<protein>
    <submittedName>
        <fullName evidence="4">Glycosyltransferase</fullName>
        <ecNumber evidence="4">2.4.-.-</ecNumber>
    </submittedName>
</protein>
<accession>A0ABV1IU71</accession>
<keyword evidence="5" id="KW-1185">Reference proteome</keyword>
<evidence type="ECO:0000259" key="3">
    <source>
        <dbReference type="Pfam" id="PF00535"/>
    </source>
</evidence>
<dbReference type="EMBL" id="JBBNIN010000007">
    <property type="protein sequence ID" value="MEQ2710761.1"/>
    <property type="molecule type" value="Genomic_DNA"/>
</dbReference>
<dbReference type="InterPro" id="IPR029044">
    <property type="entry name" value="Nucleotide-diphossugar_trans"/>
</dbReference>
<dbReference type="PANTHER" id="PTHR22916">
    <property type="entry name" value="GLYCOSYLTRANSFERASE"/>
    <property type="match status" value="1"/>
</dbReference>
<dbReference type="GO" id="GO:0016757">
    <property type="term" value="F:glycosyltransferase activity"/>
    <property type="evidence" value="ECO:0007669"/>
    <property type="project" value="UniProtKB-KW"/>
</dbReference>
<reference evidence="4 5" key="1">
    <citation type="submission" date="2024-04" db="EMBL/GenBank/DDBJ databases">
        <title>Human intestinal bacterial collection.</title>
        <authorList>
            <person name="Pauvert C."/>
            <person name="Hitch T.C.A."/>
            <person name="Clavel T."/>
        </authorList>
    </citation>
    <scope>NUCLEOTIDE SEQUENCE [LARGE SCALE GENOMIC DNA]</scope>
    <source>
        <strain evidence="4 5">CLA-AA-H249</strain>
    </source>
</reference>
<evidence type="ECO:0000256" key="2">
    <source>
        <dbReference type="ARBA" id="ARBA00022679"/>
    </source>
</evidence>
<evidence type="ECO:0000256" key="1">
    <source>
        <dbReference type="ARBA" id="ARBA00022676"/>
    </source>
</evidence>
<dbReference type="SUPFAM" id="SSF53448">
    <property type="entry name" value="Nucleotide-diphospho-sugar transferases"/>
    <property type="match status" value="1"/>
</dbReference>